<evidence type="ECO:0000256" key="4">
    <source>
        <dbReference type="SAM" id="MobiDB-lite"/>
    </source>
</evidence>
<feature type="transmembrane region" description="Helical" evidence="5">
    <location>
        <begin position="137"/>
        <end position="159"/>
    </location>
</feature>
<protein>
    <recommendedName>
        <fullName evidence="2">diguanylate cyclase</fullName>
        <ecNumber evidence="2">2.7.7.65</ecNumber>
    </recommendedName>
</protein>
<dbReference type="GO" id="GO:0052621">
    <property type="term" value="F:diguanylate cyclase activity"/>
    <property type="evidence" value="ECO:0007669"/>
    <property type="project" value="UniProtKB-EC"/>
</dbReference>
<keyword evidence="5" id="KW-1133">Transmembrane helix</keyword>
<dbReference type="AlphaFoldDB" id="A0A2T5MEE0"/>
<dbReference type="SMART" id="SM00267">
    <property type="entry name" value="GGDEF"/>
    <property type="match status" value="1"/>
</dbReference>
<dbReference type="InterPro" id="IPR043128">
    <property type="entry name" value="Rev_trsase/Diguanyl_cyclase"/>
</dbReference>
<feature type="transmembrane region" description="Helical" evidence="5">
    <location>
        <begin position="30"/>
        <end position="50"/>
    </location>
</feature>
<dbReference type="PROSITE" id="PS50887">
    <property type="entry name" value="GGDEF"/>
    <property type="match status" value="1"/>
</dbReference>
<keyword evidence="5" id="KW-0812">Transmembrane</keyword>
<dbReference type="PANTHER" id="PTHR45138">
    <property type="entry name" value="REGULATORY COMPONENTS OF SENSORY TRANSDUCTION SYSTEM"/>
    <property type="match status" value="1"/>
</dbReference>
<reference evidence="7 8" key="1">
    <citation type="submission" date="2018-04" db="EMBL/GenBank/DDBJ databases">
        <title>Novel species isolated from glacier.</title>
        <authorList>
            <person name="Liu Q."/>
            <person name="Xin Y.-H."/>
        </authorList>
    </citation>
    <scope>NUCLEOTIDE SEQUENCE [LARGE SCALE GENOMIC DNA]</scope>
    <source>
        <strain evidence="7 8">GT1R17</strain>
    </source>
</reference>
<feature type="domain" description="GGDEF" evidence="6">
    <location>
        <begin position="354"/>
        <end position="488"/>
    </location>
</feature>
<accession>A0A2T5MEE0</accession>
<dbReference type="GO" id="GO:0005886">
    <property type="term" value="C:plasma membrane"/>
    <property type="evidence" value="ECO:0007669"/>
    <property type="project" value="TreeGrafter"/>
</dbReference>
<dbReference type="SUPFAM" id="SSF55073">
    <property type="entry name" value="Nucleotide cyclase"/>
    <property type="match status" value="1"/>
</dbReference>
<dbReference type="GO" id="GO:0043709">
    <property type="term" value="P:cell adhesion involved in single-species biofilm formation"/>
    <property type="evidence" value="ECO:0007669"/>
    <property type="project" value="TreeGrafter"/>
</dbReference>
<evidence type="ECO:0000256" key="5">
    <source>
        <dbReference type="SAM" id="Phobius"/>
    </source>
</evidence>
<feature type="compositionally biased region" description="Polar residues" evidence="4">
    <location>
        <begin position="7"/>
        <end position="20"/>
    </location>
</feature>
<keyword evidence="5" id="KW-0472">Membrane</keyword>
<proteinExistence type="predicted"/>
<feature type="transmembrane region" description="Helical" evidence="5">
    <location>
        <begin position="104"/>
        <end position="125"/>
    </location>
</feature>
<dbReference type="RefSeq" id="WP_107940535.1">
    <property type="nucleotide sequence ID" value="NZ_QANS01000004.1"/>
</dbReference>
<comment type="caution">
    <text evidence="7">The sequence shown here is derived from an EMBL/GenBank/DDBJ whole genome shotgun (WGS) entry which is preliminary data.</text>
</comment>
<dbReference type="CDD" id="cd01949">
    <property type="entry name" value="GGDEF"/>
    <property type="match status" value="1"/>
</dbReference>
<dbReference type="Gene3D" id="3.30.70.270">
    <property type="match status" value="1"/>
</dbReference>
<evidence type="ECO:0000313" key="8">
    <source>
        <dbReference type="Proteomes" id="UP000244248"/>
    </source>
</evidence>
<organism evidence="7 8">
    <name type="scientific">Stenotrophobium rhamnosiphilum</name>
    <dbReference type="NCBI Taxonomy" id="2029166"/>
    <lineage>
        <taxon>Bacteria</taxon>
        <taxon>Pseudomonadati</taxon>
        <taxon>Pseudomonadota</taxon>
        <taxon>Gammaproteobacteria</taxon>
        <taxon>Nevskiales</taxon>
        <taxon>Nevskiaceae</taxon>
        <taxon>Stenotrophobium</taxon>
    </lineage>
</organism>
<dbReference type="NCBIfam" id="TIGR00254">
    <property type="entry name" value="GGDEF"/>
    <property type="match status" value="1"/>
</dbReference>
<evidence type="ECO:0000259" key="6">
    <source>
        <dbReference type="PROSITE" id="PS50887"/>
    </source>
</evidence>
<comment type="catalytic activity">
    <reaction evidence="3">
        <text>2 GTP = 3',3'-c-di-GMP + 2 diphosphate</text>
        <dbReference type="Rhea" id="RHEA:24898"/>
        <dbReference type="ChEBI" id="CHEBI:33019"/>
        <dbReference type="ChEBI" id="CHEBI:37565"/>
        <dbReference type="ChEBI" id="CHEBI:58805"/>
        <dbReference type="EC" id="2.7.7.65"/>
    </reaction>
</comment>
<feature type="transmembrane region" description="Helical" evidence="5">
    <location>
        <begin position="213"/>
        <end position="232"/>
    </location>
</feature>
<evidence type="ECO:0000256" key="2">
    <source>
        <dbReference type="ARBA" id="ARBA00012528"/>
    </source>
</evidence>
<dbReference type="InterPro" id="IPR029787">
    <property type="entry name" value="Nucleotide_cyclase"/>
</dbReference>
<feature type="region of interest" description="Disordered" evidence="4">
    <location>
        <begin position="1"/>
        <end position="20"/>
    </location>
</feature>
<dbReference type="EMBL" id="QANS01000004">
    <property type="protein sequence ID" value="PTU30951.1"/>
    <property type="molecule type" value="Genomic_DNA"/>
</dbReference>
<feature type="transmembrane region" description="Helical" evidence="5">
    <location>
        <begin position="171"/>
        <end position="193"/>
    </location>
</feature>
<dbReference type="Pfam" id="PF00990">
    <property type="entry name" value="GGDEF"/>
    <property type="match status" value="1"/>
</dbReference>
<sequence>MTDINKKTSQASTRPVTMSGRQEPVFSDELHTALIVGALVFLSSWFGIVTRPDNNLAAFWPANALLLGLLVRSPRFASPAGWIAAVLGYVAADLFTGSSAPIKIFLLTAANLLSVVTGYWMYARYDEGIRNLKRSQSILVMVVNVAVAGAVAGVLGAFIDPFLFNGTPLRGWSFWFVTEVVNYMAILPVVFSAPKFSWRWLERRKQSSMHIDLSHSAPIFAVVLSCILSVLIGGPGAVAFPVPALLWCSVTYSVFTMAVLTLGFSVWTLIAISTQVIDLAIAGSMIDAEMSIRIGVTLVTLAPITLAVVMQSRNELLRRLLDIASHDQLTGLLNRHAFRERCNTLLPQLVIDGKSASLLMIDIDHFKTVNDTYGHAAGDQALINFSRSASACLRSSDVFGRLGGEEFAVLLPDCLRADVQAIAERIRQTIAETPIDLNNNFQLSITVSIGAAVTYEAPPDVDSLLLVADSALYRAKNGGRNRIVESEFQFGQIAARPTG</sequence>
<keyword evidence="8" id="KW-1185">Reference proteome</keyword>
<evidence type="ECO:0000256" key="3">
    <source>
        <dbReference type="ARBA" id="ARBA00034247"/>
    </source>
</evidence>
<evidence type="ECO:0000313" key="7">
    <source>
        <dbReference type="EMBL" id="PTU30951.1"/>
    </source>
</evidence>
<dbReference type="Proteomes" id="UP000244248">
    <property type="component" value="Unassembled WGS sequence"/>
</dbReference>
<dbReference type="PANTHER" id="PTHR45138:SF9">
    <property type="entry name" value="DIGUANYLATE CYCLASE DGCM-RELATED"/>
    <property type="match status" value="1"/>
</dbReference>
<name>A0A2T5MEE0_9GAMM</name>
<dbReference type="OrthoDB" id="9812260at2"/>
<dbReference type="EC" id="2.7.7.65" evidence="2"/>
<dbReference type="InterPro" id="IPR000160">
    <property type="entry name" value="GGDEF_dom"/>
</dbReference>
<evidence type="ECO:0000256" key="1">
    <source>
        <dbReference type="ARBA" id="ARBA00001946"/>
    </source>
</evidence>
<feature type="transmembrane region" description="Helical" evidence="5">
    <location>
        <begin position="56"/>
        <end position="73"/>
    </location>
</feature>
<dbReference type="GO" id="GO:1902201">
    <property type="term" value="P:negative regulation of bacterial-type flagellum-dependent cell motility"/>
    <property type="evidence" value="ECO:0007669"/>
    <property type="project" value="TreeGrafter"/>
</dbReference>
<gene>
    <name evidence="7" type="ORF">CJD38_11635</name>
</gene>
<dbReference type="FunFam" id="3.30.70.270:FF:000001">
    <property type="entry name" value="Diguanylate cyclase domain protein"/>
    <property type="match status" value="1"/>
</dbReference>
<dbReference type="InterPro" id="IPR050469">
    <property type="entry name" value="Diguanylate_Cyclase"/>
</dbReference>
<feature type="transmembrane region" description="Helical" evidence="5">
    <location>
        <begin position="292"/>
        <end position="310"/>
    </location>
</feature>
<comment type="cofactor">
    <cofactor evidence="1">
        <name>Mg(2+)</name>
        <dbReference type="ChEBI" id="CHEBI:18420"/>
    </cofactor>
</comment>